<dbReference type="InterPro" id="IPR015422">
    <property type="entry name" value="PyrdxlP-dep_Trfase_small"/>
</dbReference>
<dbReference type="GO" id="GO:0030170">
    <property type="term" value="F:pyridoxal phosphate binding"/>
    <property type="evidence" value="ECO:0007669"/>
    <property type="project" value="InterPro"/>
</dbReference>
<gene>
    <name evidence="10" type="ORF">NKR23_g8650</name>
</gene>
<dbReference type="EC" id="2.6.1.13" evidence="4 9"/>
<evidence type="ECO:0000256" key="9">
    <source>
        <dbReference type="RuleBase" id="RU365036"/>
    </source>
</evidence>
<dbReference type="InterPro" id="IPR010164">
    <property type="entry name" value="Orn_aminotrans"/>
</dbReference>
<dbReference type="PIRSF" id="PIRSF000521">
    <property type="entry name" value="Transaminase_4ab_Lys_Orn"/>
    <property type="match status" value="1"/>
</dbReference>
<evidence type="ECO:0000256" key="7">
    <source>
        <dbReference type="ARBA" id="ARBA00022898"/>
    </source>
</evidence>
<dbReference type="PANTHER" id="PTHR11986:SF18">
    <property type="entry name" value="ORNITHINE AMINOTRANSFERASE, MITOCHONDRIAL"/>
    <property type="match status" value="1"/>
</dbReference>
<evidence type="ECO:0000256" key="4">
    <source>
        <dbReference type="ARBA" id="ARBA00012924"/>
    </source>
</evidence>
<dbReference type="GO" id="GO:0019544">
    <property type="term" value="P:L-arginine catabolic process to L-glutamate"/>
    <property type="evidence" value="ECO:0007669"/>
    <property type="project" value="TreeGrafter"/>
</dbReference>
<dbReference type="Proteomes" id="UP001174694">
    <property type="component" value="Unassembled WGS sequence"/>
</dbReference>
<comment type="cofactor">
    <cofactor evidence="1 9">
        <name>pyridoxal 5'-phosphate</name>
        <dbReference type="ChEBI" id="CHEBI:597326"/>
    </cofactor>
</comment>
<dbReference type="Gene3D" id="3.90.1150.10">
    <property type="entry name" value="Aspartate Aminotransferase, domain 1"/>
    <property type="match status" value="1"/>
</dbReference>
<dbReference type="GO" id="GO:0005737">
    <property type="term" value="C:cytoplasm"/>
    <property type="evidence" value="ECO:0007669"/>
    <property type="project" value="TreeGrafter"/>
</dbReference>
<keyword evidence="11" id="KW-1185">Reference proteome</keyword>
<dbReference type="InterPro" id="IPR015421">
    <property type="entry name" value="PyrdxlP-dep_Trfase_major"/>
</dbReference>
<protein>
    <recommendedName>
        <fullName evidence="4 9">Ornithine aminotransferase</fullName>
        <ecNumber evidence="4 9">2.6.1.13</ecNumber>
    </recommendedName>
</protein>
<dbReference type="PROSITE" id="PS00600">
    <property type="entry name" value="AA_TRANSFER_CLASS_3"/>
    <property type="match status" value="1"/>
</dbReference>
<evidence type="ECO:0000256" key="8">
    <source>
        <dbReference type="RuleBase" id="RU003560"/>
    </source>
</evidence>
<dbReference type="InterPro" id="IPR050103">
    <property type="entry name" value="Class-III_PLP-dep_AT"/>
</dbReference>
<evidence type="ECO:0000256" key="5">
    <source>
        <dbReference type="ARBA" id="ARBA00022576"/>
    </source>
</evidence>
<dbReference type="GO" id="GO:0010121">
    <property type="term" value="P:L-arginine catabolic process to proline via ornithine"/>
    <property type="evidence" value="ECO:0007669"/>
    <property type="project" value="TreeGrafter"/>
</dbReference>
<sequence length="463" mass="49900">MAAITLAEAVPALPGVSSTLGTVNGNGVAKEALVEVTAIDPSEGFIEDEREYCPQGLNSLPIVVSRAKGAHLWSVDGRRYVDFMSAFAVTNQGHCHPRIIAALIEQAQKCTLTSKAFFNDQNSVLCKKLCKLLGFDKAVPMNTGSDAIDLVIKLARHWGYTRKGIAKDQALILTATGNFHGKSLSPLSGSTDPGIRAPYFGPYLPGFGPDSTGHIVRYNDLNDLERVLERDGHRTAAFIMEPVLGYGGCIPVSDGYLQAARELCTKHNVLLVMDEIQSGFGRAGYLMAHQKENIKPDLVVLGKALTGGAYAMSMVLGSREVMGDKLPGHHSSTFSGNPLASAVGLAAVDVIVDEQLPQRSLQLGERVRARLRSIKSPFIKEITGQGLLIAVNIDESHPSGRVTARRLAALMAQRGVILYSVANRLRMSPPLVIDEKDLWEGINVLESCLKDLVNVVDKIPGEE</sequence>
<reference evidence="10" key="1">
    <citation type="submission" date="2022-07" db="EMBL/GenBank/DDBJ databases">
        <title>Fungi with potential for degradation of polypropylene.</title>
        <authorList>
            <person name="Gostincar C."/>
        </authorList>
    </citation>
    <scope>NUCLEOTIDE SEQUENCE</scope>
    <source>
        <strain evidence="10">EXF-13308</strain>
    </source>
</reference>
<dbReference type="InterPro" id="IPR005814">
    <property type="entry name" value="Aminotrans_3"/>
</dbReference>
<evidence type="ECO:0000256" key="3">
    <source>
        <dbReference type="ARBA" id="ARBA00008954"/>
    </source>
</evidence>
<dbReference type="FunFam" id="3.40.640.10:FF:000011">
    <property type="entry name" value="Ornithine aminotransferase"/>
    <property type="match status" value="1"/>
</dbReference>
<evidence type="ECO:0000256" key="6">
    <source>
        <dbReference type="ARBA" id="ARBA00022679"/>
    </source>
</evidence>
<dbReference type="SUPFAM" id="SSF53383">
    <property type="entry name" value="PLP-dependent transferases"/>
    <property type="match status" value="1"/>
</dbReference>
<dbReference type="AlphaFoldDB" id="A0AA38VFE1"/>
<dbReference type="Gene3D" id="3.40.640.10">
    <property type="entry name" value="Type I PLP-dependent aspartate aminotransferase-like (Major domain)"/>
    <property type="match status" value="1"/>
</dbReference>
<dbReference type="GO" id="GO:0004587">
    <property type="term" value="F:ornithine aminotransferase activity"/>
    <property type="evidence" value="ECO:0007669"/>
    <property type="project" value="UniProtKB-EC"/>
</dbReference>
<comment type="similarity">
    <text evidence="3 8">Belongs to the class-III pyridoxal-phosphate-dependent aminotransferase family.</text>
</comment>
<dbReference type="InterPro" id="IPR049704">
    <property type="entry name" value="Aminotrans_3_PPA_site"/>
</dbReference>
<dbReference type="InterPro" id="IPR015424">
    <property type="entry name" value="PyrdxlP-dep_Trfase"/>
</dbReference>
<dbReference type="GO" id="GO:0042802">
    <property type="term" value="F:identical protein binding"/>
    <property type="evidence" value="ECO:0007669"/>
    <property type="project" value="TreeGrafter"/>
</dbReference>
<name>A0AA38VFE1_9PEZI</name>
<comment type="caution">
    <text evidence="10">The sequence shown here is derived from an EMBL/GenBank/DDBJ whole genome shotgun (WGS) entry which is preliminary data.</text>
</comment>
<keyword evidence="6 9" id="KW-0808">Transferase</keyword>
<accession>A0AA38VFE1</accession>
<comment type="pathway">
    <text evidence="2 9">Amino-acid biosynthesis; L-proline biosynthesis; L-glutamate 5-semialdehyde from L-ornithine: step 1/1.</text>
</comment>
<organism evidence="10 11">
    <name type="scientific">Pleurostoma richardsiae</name>
    <dbReference type="NCBI Taxonomy" id="41990"/>
    <lineage>
        <taxon>Eukaryota</taxon>
        <taxon>Fungi</taxon>
        <taxon>Dikarya</taxon>
        <taxon>Ascomycota</taxon>
        <taxon>Pezizomycotina</taxon>
        <taxon>Sordariomycetes</taxon>
        <taxon>Sordariomycetidae</taxon>
        <taxon>Calosphaeriales</taxon>
        <taxon>Pleurostomataceae</taxon>
        <taxon>Pleurostoma</taxon>
    </lineage>
</organism>
<dbReference type="CDD" id="cd00610">
    <property type="entry name" value="OAT_like"/>
    <property type="match status" value="1"/>
</dbReference>
<evidence type="ECO:0000313" key="11">
    <source>
        <dbReference type="Proteomes" id="UP001174694"/>
    </source>
</evidence>
<dbReference type="PANTHER" id="PTHR11986">
    <property type="entry name" value="AMINOTRANSFERASE CLASS III"/>
    <property type="match status" value="1"/>
</dbReference>
<proteinExistence type="inferred from homology"/>
<keyword evidence="7 8" id="KW-0663">Pyridoxal phosphate</keyword>
<dbReference type="Pfam" id="PF00202">
    <property type="entry name" value="Aminotran_3"/>
    <property type="match status" value="1"/>
</dbReference>
<evidence type="ECO:0000256" key="2">
    <source>
        <dbReference type="ARBA" id="ARBA00004998"/>
    </source>
</evidence>
<dbReference type="NCBIfam" id="TIGR01885">
    <property type="entry name" value="Orn_aminotrans"/>
    <property type="match status" value="1"/>
</dbReference>
<evidence type="ECO:0000313" key="10">
    <source>
        <dbReference type="EMBL" id="KAJ9138076.1"/>
    </source>
</evidence>
<evidence type="ECO:0000256" key="1">
    <source>
        <dbReference type="ARBA" id="ARBA00001933"/>
    </source>
</evidence>
<dbReference type="EMBL" id="JANBVO010000031">
    <property type="protein sequence ID" value="KAJ9138076.1"/>
    <property type="molecule type" value="Genomic_DNA"/>
</dbReference>
<keyword evidence="5 9" id="KW-0032">Aminotransferase</keyword>
<comment type="catalytic activity">
    <reaction evidence="9">
        <text>a 2-oxocarboxylate + L-ornithine = L-glutamate 5-semialdehyde + an L-alpha-amino acid</text>
        <dbReference type="Rhea" id="RHEA:13877"/>
        <dbReference type="ChEBI" id="CHEBI:35179"/>
        <dbReference type="ChEBI" id="CHEBI:46911"/>
        <dbReference type="ChEBI" id="CHEBI:58066"/>
        <dbReference type="ChEBI" id="CHEBI:59869"/>
        <dbReference type="EC" id="2.6.1.13"/>
    </reaction>
</comment>